<feature type="repeat" description="ANK" evidence="3">
    <location>
        <begin position="66"/>
        <end position="98"/>
    </location>
</feature>
<comment type="caution">
    <text evidence="4">The sequence shown here is derived from an EMBL/GenBank/DDBJ whole genome shotgun (WGS) entry which is preliminary data.</text>
</comment>
<keyword evidence="1" id="KW-0677">Repeat</keyword>
<dbReference type="InterPro" id="IPR036770">
    <property type="entry name" value="Ankyrin_rpt-contain_sf"/>
</dbReference>
<evidence type="ECO:0000256" key="1">
    <source>
        <dbReference type="ARBA" id="ARBA00022737"/>
    </source>
</evidence>
<dbReference type="PANTHER" id="PTHR24171">
    <property type="entry name" value="ANKYRIN REPEAT DOMAIN-CONTAINING PROTEIN 39-RELATED"/>
    <property type="match status" value="1"/>
</dbReference>
<dbReference type="SUPFAM" id="SSF48403">
    <property type="entry name" value="Ankyrin repeat"/>
    <property type="match status" value="1"/>
</dbReference>
<dbReference type="Proteomes" id="UP001595843">
    <property type="component" value="Unassembled WGS sequence"/>
</dbReference>
<dbReference type="EMBL" id="JBHSAP010000006">
    <property type="protein sequence ID" value="MFC4075625.1"/>
    <property type="molecule type" value="Genomic_DNA"/>
</dbReference>
<feature type="repeat" description="ANK" evidence="3">
    <location>
        <begin position="134"/>
        <end position="166"/>
    </location>
</feature>
<evidence type="ECO:0000313" key="5">
    <source>
        <dbReference type="Proteomes" id="UP001595843"/>
    </source>
</evidence>
<proteinExistence type="predicted"/>
<evidence type="ECO:0000256" key="2">
    <source>
        <dbReference type="ARBA" id="ARBA00023043"/>
    </source>
</evidence>
<feature type="repeat" description="ANK" evidence="3">
    <location>
        <begin position="167"/>
        <end position="199"/>
    </location>
</feature>
<keyword evidence="2 3" id="KW-0040">ANK repeat</keyword>
<dbReference type="PROSITE" id="PS50297">
    <property type="entry name" value="ANK_REP_REGION"/>
    <property type="match status" value="3"/>
</dbReference>
<evidence type="ECO:0000256" key="3">
    <source>
        <dbReference type="PROSITE-ProRule" id="PRU00023"/>
    </source>
</evidence>
<keyword evidence="5" id="KW-1185">Reference proteome</keyword>
<dbReference type="SMART" id="SM00248">
    <property type="entry name" value="ANK"/>
    <property type="match status" value="5"/>
</dbReference>
<dbReference type="InterPro" id="IPR002110">
    <property type="entry name" value="Ankyrin_rpt"/>
</dbReference>
<evidence type="ECO:0000313" key="4">
    <source>
        <dbReference type="EMBL" id="MFC4075625.1"/>
    </source>
</evidence>
<name>A0ABV8JCT7_9BACL</name>
<dbReference type="Gene3D" id="1.25.40.20">
    <property type="entry name" value="Ankyrin repeat-containing domain"/>
    <property type="match status" value="2"/>
</dbReference>
<sequence>MVFYPINKIKNSLAYQVTFGRQGYKKGEGHKLEELELLFGYIEKEDVNSVKKLLEKGVNPNSQDKYGYTPLMVATYYNQPDIVRILMEKGSNLKTQNYNGITALMDASMKCRIEIVNEMLKYADPKVVNIKSGEGYSALMAGARGGCTKVVEYLIKNGAEVNMQDSDGWTPLHEATSKGFVDIVSLLIRYGADLNIRDSEGYTPLGIATEWYKGDLAIKEQLKEVITTLKEFGGSL</sequence>
<gene>
    <name evidence="4" type="ORF">ACFOUO_02250</name>
</gene>
<organism evidence="4 5">
    <name type="scientific">Salinithrix halophila</name>
    <dbReference type="NCBI Taxonomy" id="1485204"/>
    <lineage>
        <taxon>Bacteria</taxon>
        <taxon>Bacillati</taxon>
        <taxon>Bacillota</taxon>
        <taxon>Bacilli</taxon>
        <taxon>Bacillales</taxon>
        <taxon>Thermoactinomycetaceae</taxon>
        <taxon>Salinithrix</taxon>
    </lineage>
</organism>
<protein>
    <submittedName>
        <fullName evidence="4">Ankyrin repeat domain-containing protein</fullName>
    </submittedName>
</protein>
<dbReference type="PROSITE" id="PS50088">
    <property type="entry name" value="ANK_REPEAT"/>
    <property type="match status" value="3"/>
</dbReference>
<reference evidence="5" key="1">
    <citation type="journal article" date="2019" name="Int. J. Syst. Evol. Microbiol.">
        <title>The Global Catalogue of Microorganisms (GCM) 10K type strain sequencing project: providing services to taxonomists for standard genome sequencing and annotation.</title>
        <authorList>
            <consortium name="The Broad Institute Genomics Platform"/>
            <consortium name="The Broad Institute Genome Sequencing Center for Infectious Disease"/>
            <person name="Wu L."/>
            <person name="Ma J."/>
        </authorList>
    </citation>
    <scope>NUCLEOTIDE SEQUENCE [LARGE SCALE GENOMIC DNA]</scope>
    <source>
        <strain evidence="5">IBRC-M 10813</strain>
    </source>
</reference>
<accession>A0ABV8JCT7</accession>
<dbReference type="Pfam" id="PF12796">
    <property type="entry name" value="Ank_2"/>
    <property type="match status" value="2"/>
</dbReference>
<dbReference type="PRINTS" id="PR01415">
    <property type="entry name" value="ANKYRIN"/>
</dbReference>